<name>A0ABS0TFF2_9FLAO</name>
<accession>A0ABS0TFF2</accession>
<comment type="caution">
    <text evidence="2">The sequence shown here is derived from an EMBL/GenBank/DDBJ whole genome shotgun (WGS) entry which is preliminary data.</text>
</comment>
<dbReference type="PANTHER" id="PTHR37691">
    <property type="entry name" value="BLR3518 PROTEIN"/>
    <property type="match status" value="1"/>
</dbReference>
<dbReference type="RefSeq" id="WP_193709872.1">
    <property type="nucleotide sequence ID" value="NZ_JAEHNY010000005.1"/>
</dbReference>
<gene>
    <name evidence="2" type="ORF">I6U50_07110</name>
</gene>
<sequence length="175" mass="19750">MIRFVFFLLVIISLPIQAQSWKTPAIEGYGRIIEYEEVAIKPNPQKEYKMFFHITNKKERDGVNASLWKIARLINLLEANHVPKENIQVAAVISGEASPIVLTEKAYKLKKGKSNPNLDLIKKLTDYGVPINICGQAAAERGINPETEMNPLIKLTLSALIDIPTYQMQGYTIIR</sequence>
<dbReference type="PANTHER" id="PTHR37691:SF1">
    <property type="entry name" value="BLR3518 PROTEIN"/>
    <property type="match status" value="1"/>
</dbReference>
<keyword evidence="3" id="KW-1185">Reference proteome</keyword>
<protein>
    <submittedName>
        <fullName evidence="2">DsrE family protein</fullName>
    </submittedName>
</protein>
<organism evidence="2 3">
    <name type="scientific">Salegentibacter maritimus</name>
    <dbReference type="NCBI Taxonomy" id="2794347"/>
    <lineage>
        <taxon>Bacteria</taxon>
        <taxon>Pseudomonadati</taxon>
        <taxon>Bacteroidota</taxon>
        <taxon>Flavobacteriia</taxon>
        <taxon>Flavobacteriales</taxon>
        <taxon>Flavobacteriaceae</taxon>
        <taxon>Salegentibacter</taxon>
    </lineage>
</organism>
<evidence type="ECO:0000256" key="1">
    <source>
        <dbReference type="SAM" id="SignalP"/>
    </source>
</evidence>
<proteinExistence type="predicted"/>
<keyword evidence="1" id="KW-0732">Signal</keyword>
<dbReference type="SUPFAM" id="SSF75169">
    <property type="entry name" value="DsrEFH-like"/>
    <property type="match status" value="1"/>
</dbReference>
<dbReference type="Proteomes" id="UP000635665">
    <property type="component" value="Unassembled WGS sequence"/>
</dbReference>
<dbReference type="InterPro" id="IPR003787">
    <property type="entry name" value="Sulphur_relay_DsrE/F-like"/>
</dbReference>
<feature type="chain" id="PRO_5046227021" evidence="1">
    <location>
        <begin position="19"/>
        <end position="175"/>
    </location>
</feature>
<reference evidence="2 3" key="1">
    <citation type="submission" date="2020-12" db="EMBL/GenBank/DDBJ databases">
        <title>Salegentibacter orientalis sp. nov., isolated from costal sediment.</title>
        <authorList>
            <person name="Lian F.-B."/>
        </authorList>
    </citation>
    <scope>NUCLEOTIDE SEQUENCE [LARGE SCALE GENOMIC DNA]</scope>
    <source>
        <strain evidence="2 3">F60176</strain>
    </source>
</reference>
<dbReference type="EMBL" id="JAEHNY010000005">
    <property type="protein sequence ID" value="MBI6119789.1"/>
    <property type="molecule type" value="Genomic_DNA"/>
</dbReference>
<dbReference type="Pfam" id="PF02635">
    <property type="entry name" value="DsrE"/>
    <property type="match status" value="1"/>
</dbReference>
<dbReference type="Gene3D" id="3.40.1260.10">
    <property type="entry name" value="DsrEFH-like"/>
    <property type="match status" value="1"/>
</dbReference>
<evidence type="ECO:0000313" key="2">
    <source>
        <dbReference type="EMBL" id="MBI6119789.1"/>
    </source>
</evidence>
<evidence type="ECO:0000313" key="3">
    <source>
        <dbReference type="Proteomes" id="UP000635665"/>
    </source>
</evidence>
<feature type="signal peptide" evidence="1">
    <location>
        <begin position="1"/>
        <end position="18"/>
    </location>
</feature>
<dbReference type="InterPro" id="IPR027396">
    <property type="entry name" value="DsrEFH-like"/>
</dbReference>